<dbReference type="Proteomes" id="UP000076842">
    <property type="component" value="Unassembled WGS sequence"/>
</dbReference>
<dbReference type="InterPro" id="IPR005746">
    <property type="entry name" value="Thioredoxin"/>
</dbReference>
<protein>
    <recommendedName>
        <fullName evidence="1">Thioredoxin</fullName>
    </recommendedName>
</protein>
<reference evidence="4 5" key="1">
    <citation type="journal article" date="2016" name="Mol. Biol. Evol.">
        <title>Comparative Genomics of Early-Diverging Mushroom-Forming Fungi Provides Insights into the Origins of Lignocellulose Decay Capabilities.</title>
        <authorList>
            <person name="Nagy L.G."/>
            <person name="Riley R."/>
            <person name="Tritt A."/>
            <person name="Adam C."/>
            <person name="Daum C."/>
            <person name="Floudas D."/>
            <person name="Sun H."/>
            <person name="Yadav J.S."/>
            <person name="Pangilinan J."/>
            <person name="Larsson K.H."/>
            <person name="Matsuura K."/>
            <person name="Barry K."/>
            <person name="Labutti K."/>
            <person name="Kuo R."/>
            <person name="Ohm R.A."/>
            <person name="Bhattacharya S.S."/>
            <person name="Shirouzu T."/>
            <person name="Yoshinaga Y."/>
            <person name="Martin F.M."/>
            <person name="Grigoriev I.V."/>
            <person name="Hibbett D.S."/>
        </authorList>
    </citation>
    <scope>NUCLEOTIDE SEQUENCE [LARGE SCALE GENOMIC DNA]</scope>
    <source>
        <strain evidence="4 5">HHB12733</strain>
    </source>
</reference>
<dbReference type="Gene3D" id="3.40.30.10">
    <property type="entry name" value="Glutaredoxin"/>
    <property type="match status" value="1"/>
</dbReference>
<keyword evidence="2" id="KW-1015">Disulfide bond</keyword>
<dbReference type="PRINTS" id="PR00421">
    <property type="entry name" value="THIOREDOXIN"/>
</dbReference>
<accession>A0A165K5E2</accession>
<dbReference type="InParanoid" id="A0A165K5E2"/>
<dbReference type="PANTHER" id="PTHR46115">
    <property type="entry name" value="THIOREDOXIN-LIKE PROTEIN 1"/>
    <property type="match status" value="1"/>
</dbReference>
<dbReference type="FunCoup" id="A0A165K5E2">
    <property type="interactions" value="235"/>
</dbReference>
<evidence type="ECO:0000313" key="4">
    <source>
        <dbReference type="EMBL" id="KZT62706.1"/>
    </source>
</evidence>
<proteinExistence type="predicted"/>
<dbReference type="FunFam" id="3.40.30.10:FF:000245">
    <property type="entry name" value="Thioredoxin"/>
    <property type="match status" value="1"/>
</dbReference>
<name>A0A165K5E2_9BASI</name>
<gene>
    <name evidence="4" type="ORF">CALCODRAFT_478997</name>
</gene>
<dbReference type="PROSITE" id="PS51352">
    <property type="entry name" value="THIOREDOXIN_2"/>
    <property type="match status" value="1"/>
</dbReference>
<dbReference type="STRING" id="1353952.A0A165K5E2"/>
<dbReference type="OrthoDB" id="2121326at2759"/>
<organism evidence="4 5">
    <name type="scientific">Calocera cornea HHB12733</name>
    <dbReference type="NCBI Taxonomy" id="1353952"/>
    <lineage>
        <taxon>Eukaryota</taxon>
        <taxon>Fungi</taxon>
        <taxon>Dikarya</taxon>
        <taxon>Basidiomycota</taxon>
        <taxon>Agaricomycotina</taxon>
        <taxon>Dacrymycetes</taxon>
        <taxon>Dacrymycetales</taxon>
        <taxon>Dacrymycetaceae</taxon>
        <taxon>Calocera</taxon>
    </lineage>
</organism>
<dbReference type="GO" id="GO:0015035">
    <property type="term" value="F:protein-disulfide reductase activity"/>
    <property type="evidence" value="ECO:0007669"/>
    <property type="project" value="InterPro"/>
</dbReference>
<dbReference type="InterPro" id="IPR036249">
    <property type="entry name" value="Thioredoxin-like_sf"/>
</dbReference>
<feature type="domain" description="Thioredoxin" evidence="3">
    <location>
        <begin position="5"/>
        <end position="112"/>
    </location>
</feature>
<dbReference type="InterPro" id="IPR013766">
    <property type="entry name" value="Thioredoxin_domain"/>
</dbReference>
<dbReference type="PROSITE" id="PS00194">
    <property type="entry name" value="THIOREDOXIN_1"/>
    <property type="match status" value="1"/>
</dbReference>
<evidence type="ECO:0000256" key="2">
    <source>
        <dbReference type="ARBA" id="ARBA00023157"/>
    </source>
</evidence>
<evidence type="ECO:0000256" key="1">
    <source>
        <dbReference type="ARBA" id="ARBA00020570"/>
    </source>
</evidence>
<evidence type="ECO:0000259" key="3">
    <source>
        <dbReference type="PROSITE" id="PS51352"/>
    </source>
</evidence>
<dbReference type="NCBIfam" id="TIGR01068">
    <property type="entry name" value="thioredoxin"/>
    <property type="match status" value="1"/>
</dbReference>
<dbReference type="InterPro" id="IPR017937">
    <property type="entry name" value="Thioredoxin_CS"/>
</dbReference>
<keyword evidence="5" id="KW-1185">Reference proteome</keyword>
<dbReference type="EMBL" id="KV423915">
    <property type="protein sequence ID" value="KZT62706.1"/>
    <property type="molecule type" value="Genomic_DNA"/>
</dbReference>
<evidence type="ECO:0000313" key="5">
    <source>
        <dbReference type="Proteomes" id="UP000076842"/>
    </source>
</evidence>
<dbReference type="SUPFAM" id="SSF52833">
    <property type="entry name" value="Thioredoxin-like"/>
    <property type="match status" value="1"/>
</dbReference>
<dbReference type="Pfam" id="PF00085">
    <property type="entry name" value="Thioredoxin"/>
    <property type="match status" value="1"/>
</dbReference>
<dbReference type="CDD" id="cd02947">
    <property type="entry name" value="TRX_family"/>
    <property type="match status" value="1"/>
</dbReference>
<dbReference type="AlphaFoldDB" id="A0A165K5E2"/>
<sequence length="112" mass="12205">MSDAVKPITSFPQFMDLLDSNKPNKPFVIDFWATWCGPCRAIRPVFEKLAEGEAKSKLGFYSVDIDAQAQIAEEIGITSMPTFIVFKGGKKVDEMSGAYPSNLQALVAKAAA</sequence>